<name>X0WDM7_9ZZZZ</name>
<gene>
    <name evidence="1" type="ORF">S01H1_67969</name>
</gene>
<protein>
    <submittedName>
        <fullName evidence="1">Uncharacterized protein</fullName>
    </submittedName>
</protein>
<feature type="non-terminal residue" evidence="1">
    <location>
        <position position="1"/>
    </location>
</feature>
<dbReference type="EMBL" id="BARS01045043">
    <property type="protein sequence ID" value="GAG29069.1"/>
    <property type="molecule type" value="Genomic_DNA"/>
</dbReference>
<evidence type="ECO:0000313" key="1">
    <source>
        <dbReference type="EMBL" id="GAG29069.1"/>
    </source>
</evidence>
<reference evidence="1" key="1">
    <citation type="journal article" date="2014" name="Front. Microbiol.">
        <title>High frequency of phylogenetically diverse reductive dehalogenase-homologous genes in deep subseafloor sedimentary metagenomes.</title>
        <authorList>
            <person name="Kawai M."/>
            <person name="Futagami T."/>
            <person name="Toyoda A."/>
            <person name="Takaki Y."/>
            <person name="Nishi S."/>
            <person name="Hori S."/>
            <person name="Arai W."/>
            <person name="Tsubouchi T."/>
            <person name="Morono Y."/>
            <person name="Uchiyama I."/>
            <person name="Ito T."/>
            <person name="Fujiyama A."/>
            <person name="Inagaki F."/>
            <person name="Takami H."/>
        </authorList>
    </citation>
    <scope>NUCLEOTIDE SEQUENCE</scope>
    <source>
        <strain evidence="1">Expedition CK06-06</strain>
    </source>
</reference>
<sequence>WSSGGQYFFGFYPGDLAEPVDFSRGFLSPYVSHDTEIWQCPEFTEFFPLAQGPTCGYAYNYYYLTQTHPSVVGLPWWDPGYKDWKVGRETAVIRKTTTTVLFGDSAKVLSWGGPKRGYLVENWHWTPFKEIDEMAAEWGFEPLYEPYTHFRHRGQANVVWADNHVDSRKPHPFASLDKHSLGYLCGPDDVYFDPGK</sequence>
<comment type="caution">
    <text evidence="1">The sequence shown here is derived from an EMBL/GenBank/DDBJ whole genome shotgun (WGS) entry which is preliminary data.</text>
</comment>
<accession>X0WDM7</accession>
<organism evidence="1">
    <name type="scientific">marine sediment metagenome</name>
    <dbReference type="NCBI Taxonomy" id="412755"/>
    <lineage>
        <taxon>unclassified sequences</taxon>
        <taxon>metagenomes</taxon>
        <taxon>ecological metagenomes</taxon>
    </lineage>
</organism>
<proteinExistence type="predicted"/>
<dbReference type="AlphaFoldDB" id="X0WDM7"/>